<evidence type="ECO:0000313" key="3">
    <source>
        <dbReference type="Proteomes" id="UP000605970"/>
    </source>
</evidence>
<accession>A0A8S9ZJ79</accession>
<keyword evidence="1" id="KW-0175">Coiled coil</keyword>
<comment type="caution">
    <text evidence="2">The sequence shown here is derived from an EMBL/GenBank/DDBJ whole genome shotgun (WGS) entry which is preliminary data.</text>
</comment>
<dbReference type="EMBL" id="JABEBT010000077">
    <property type="protein sequence ID" value="KAF7633405.1"/>
    <property type="molecule type" value="Genomic_DNA"/>
</dbReference>
<evidence type="ECO:0000256" key="1">
    <source>
        <dbReference type="SAM" id="Coils"/>
    </source>
</evidence>
<keyword evidence="3" id="KW-1185">Reference proteome</keyword>
<dbReference type="AlphaFoldDB" id="A0A8S9ZJ79"/>
<dbReference type="Proteomes" id="UP000605970">
    <property type="component" value="Unassembled WGS sequence"/>
</dbReference>
<feature type="non-terminal residue" evidence="2">
    <location>
        <position position="1"/>
    </location>
</feature>
<sequence>MADNQLQLMQEQINVLQQHVEVLQQQNQAQQVQNQALIEEIRFIFAGLSVTQVISQLHGVTIEAAEDIK</sequence>
<reference evidence="2" key="1">
    <citation type="journal article" date="2020" name="Ecol. Evol.">
        <title>Genome structure and content of the rice root-knot nematode (Meloidogyne graminicola).</title>
        <authorList>
            <person name="Phan N.T."/>
            <person name="Danchin E.G.J."/>
            <person name="Klopp C."/>
            <person name="Perfus-Barbeoch L."/>
            <person name="Kozlowski D.K."/>
            <person name="Koutsovoulos G.D."/>
            <person name="Lopez-Roques C."/>
            <person name="Bouchez O."/>
            <person name="Zahm M."/>
            <person name="Besnard G."/>
            <person name="Bellafiore S."/>
        </authorList>
    </citation>
    <scope>NUCLEOTIDE SEQUENCE</scope>
    <source>
        <strain evidence="2">VN-18</strain>
    </source>
</reference>
<protein>
    <submittedName>
        <fullName evidence="2">Uncharacterized protein</fullName>
    </submittedName>
</protein>
<organism evidence="2 3">
    <name type="scientific">Meloidogyne graminicola</name>
    <dbReference type="NCBI Taxonomy" id="189291"/>
    <lineage>
        <taxon>Eukaryota</taxon>
        <taxon>Metazoa</taxon>
        <taxon>Ecdysozoa</taxon>
        <taxon>Nematoda</taxon>
        <taxon>Chromadorea</taxon>
        <taxon>Rhabditida</taxon>
        <taxon>Tylenchina</taxon>
        <taxon>Tylenchomorpha</taxon>
        <taxon>Tylenchoidea</taxon>
        <taxon>Meloidogynidae</taxon>
        <taxon>Meloidogyninae</taxon>
        <taxon>Meloidogyne</taxon>
    </lineage>
</organism>
<evidence type="ECO:0000313" key="2">
    <source>
        <dbReference type="EMBL" id="KAF7633405.1"/>
    </source>
</evidence>
<proteinExistence type="predicted"/>
<gene>
    <name evidence="2" type="ORF">Mgra_00007198</name>
</gene>
<feature type="coiled-coil region" evidence="1">
    <location>
        <begin position="6"/>
        <end position="40"/>
    </location>
</feature>
<name>A0A8S9ZJ79_9BILA</name>